<dbReference type="PROSITE" id="PS00108">
    <property type="entry name" value="PROTEIN_KINASE_ST"/>
    <property type="match status" value="1"/>
</dbReference>
<dbReference type="SUPFAM" id="SSF56112">
    <property type="entry name" value="Protein kinase-like (PK-like)"/>
    <property type="match status" value="1"/>
</dbReference>
<evidence type="ECO:0000256" key="3">
    <source>
        <dbReference type="PROSITE-ProRule" id="PRU10141"/>
    </source>
</evidence>
<dbReference type="GO" id="GO:0005524">
    <property type="term" value="F:ATP binding"/>
    <property type="evidence" value="ECO:0007669"/>
    <property type="project" value="UniProtKB-UniRule"/>
</dbReference>
<dbReference type="InterPro" id="IPR027417">
    <property type="entry name" value="P-loop_NTPase"/>
</dbReference>
<evidence type="ECO:0000259" key="5">
    <source>
        <dbReference type="PROSITE" id="PS50011"/>
    </source>
</evidence>
<sequence length="990" mass="112827">MATSKPHKIDEIHNIVEMAQVMTALGISSDGLTTLDEMRNRVKQSAIESGWTVGEAYSVLSEAKQEDEKKRKELLTLYEYAELRMKRLDKKILDLLEQYVGNVEEKMENQKERLKCKEYILLVAGETSSGKSSLINLILGEELLPYSVLCNTSTICELKFGTERKMVAYFKDKDPKTGSDKKIIPLRENDPKTAVEEESYLQQISSLVHVKSDREKGSIYKKVELFWPHSLLQKGIVIVDSPGLGESNIMDRIVTEYLPRAFAFIYTINSSNAGGVQKDRLEHLLEEVRKLSLERGEGQLPSKCAIFVCNKWDQVPKTEVKMVKDDVVKKLQHCWPGLDHEMQVIYMSTKNARTAQKLGIITDEFSCLMEAVKMMVLRSIECQLEIHWRCLECLLSRITVQLKAFLSNASRNREEVNVKLNRICQRLSAIQLEQKEIMPKLEQYSKRRTDEAIQELSQYLSTEEVKTRFTSWTLDEVPEVDGSWEVTEFQIMKVISGRLKAIIVQWEEDHQVFADARKSVLKHFQQRYNRVEAQLQNFQSAFIVDNNGVHHTSLPQAVLSTRDKVTIGVLSPIWIPLGLIVAVIGAPVVAIKAIKENVEDRKKIKKYEADKCAFMANVAAKCLEEAKCKPALEEFVKKQLQEVKICLQQIQVRIPQLIKADQMLCEQLIDEKRKTVVDCKLYKPNLEEFSKLRGDLAVFGFKEVQCNINRNELEWKEDKSHRLGNGSFACVYKGMMNTRGGSQPVALKVCHQELNNDNASDVMAEVELLRKLEHSHVVKFYGTSLLDDDGSTRVVLVMEKCKGSLRSHIFSQPECIPGKTGPRAERIASLWVRQITDALDYIHGQGIVHRDLKLENILLSEDEKVKLTDVGTSKSATDITGTLAGTPVYMAPEVTRFHIYELSADIYSLGIMLWEMWFGQQVFSSVPVSSIQDFFAKVQGGLRPKNVPSYLPPSPAWRGLMEWCWSEDPKERPNAQQCKEAITKIIMPLP</sequence>
<feature type="binding site" evidence="3">
    <location>
        <position position="748"/>
    </location>
    <ligand>
        <name>ATP</name>
        <dbReference type="ChEBI" id="CHEBI:30616"/>
    </ligand>
</feature>
<comment type="caution">
    <text evidence="6">The sequence shown here is derived from an EMBL/GenBank/DDBJ whole genome shotgun (WGS) entry which is preliminary data.</text>
</comment>
<keyword evidence="6" id="KW-0808">Transferase</keyword>
<gene>
    <name evidence="6" type="ORF">P5673_001245</name>
</gene>
<name>A0AAD9VGZ1_ACRCE</name>
<keyword evidence="2 3" id="KW-0067">ATP-binding</keyword>
<dbReference type="InterPro" id="IPR045063">
    <property type="entry name" value="Dynamin_N"/>
</dbReference>
<dbReference type="Proteomes" id="UP001249851">
    <property type="component" value="Unassembled WGS sequence"/>
</dbReference>
<keyword evidence="1 3" id="KW-0547">Nucleotide-binding</keyword>
<accession>A0AAD9VGZ1</accession>
<keyword evidence="6" id="KW-0418">Kinase</keyword>
<feature type="coiled-coil region" evidence="4">
    <location>
        <begin position="78"/>
        <end position="113"/>
    </location>
</feature>
<dbReference type="EMBL" id="JARQWQ010000002">
    <property type="protein sequence ID" value="KAK2573575.1"/>
    <property type="molecule type" value="Genomic_DNA"/>
</dbReference>
<dbReference type="PANTHER" id="PTHR26392:SF92">
    <property type="entry name" value="PROTEIN KINASE DOMAIN-CONTAINING PROTEIN"/>
    <property type="match status" value="1"/>
</dbReference>
<dbReference type="InterPro" id="IPR017441">
    <property type="entry name" value="Protein_kinase_ATP_BS"/>
</dbReference>
<dbReference type="PANTHER" id="PTHR26392">
    <property type="entry name" value="MITOGEN-ACTIVATED PROTEIN KINASE KINASE KINASE 7-RELATED"/>
    <property type="match status" value="1"/>
</dbReference>
<dbReference type="PROSITE" id="PS00107">
    <property type="entry name" value="PROTEIN_KINASE_ATP"/>
    <property type="match status" value="1"/>
</dbReference>
<reference evidence="6" key="2">
    <citation type="journal article" date="2023" name="Science">
        <title>Genomic signatures of disease resistance in endangered staghorn corals.</title>
        <authorList>
            <person name="Vollmer S.V."/>
            <person name="Selwyn J.D."/>
            <person name="Despard B.A."/>
            <person name="Roesel C.L."/>
        </authorList>
    </citation>
    <scope>NUCLEOTIDE SEQUENCE</scope>
    <source>
        <strain evidence="6">K2</strain>
    </source>
</reference>
<dbReference type="SMART" id="SM00220">
    <property type="entry name" value="S_TKc"/>
    <property type="match status" value="1"/>
</dbReference>
<dbReference type="InterPro" id="IPR008271">
    <property type="entry name" value="Ser/Thr_kinase_AS"/>
</dbReference>
<dbReference type="Gene3D" id="3.40.50.300">
    <property type="entry name" value="P-loop containing nucleotide triphosphate hydrolases"/>
    <property type="match status" value="1"/>
</dbReference>
<keyword evidence="4" id="KW-0175">Coiled coil</keyword>
<dbReference type="InterPro" id="IPR011009">
    <property type="entry name" value="Kinase-like_dom_sf"/>
</dbReference>
<dbReference type="Gene3D" id="1.10.510.10">
    <property type="entry name" value="Transferase(Phosphotransferase) domain 1"/>
    <property type="match status" value="1"/>
</dbReference>
<evidence type="ECO:0000313" key="7">
    <source>
        <dbReference type="Proteomes" id="UP001249851"/>
    </source>
</evidence>
<dbReference type="Pfam" id="PF00069">
    <property type="entry name" value="Pkinase"/>
    <property type="match status" value="1"/>
</dbReference>
<keyword evidence="7" id="KW-1185">Reference proteome</keyword>
<dbReference type="Pfam" id="PF00350">
    <property type="entry name" value="Dynamin_N"/>
    <property type="match status" value="1"/>
</dbReference>
<dbReference type="GO" id="GO:0004672">
    <property type="term" value="F:protein kinase activity"/>
    <property type="evidence" value="ECO:0007669"/>
    <property type="project" value="InterPro"/>
</dbReference>
<evidence type="ECO:0000256" key="1">
    <source>
        <dbReference type="ARBA" id="ARBA00022741"/>
    </source>
</evidence>
<protein>
    <submittedName>
        <fullName evidence="6">Serine/threonine-protein kinase ULK3</fullName>
    </submittedName>
</protein>
<proteinExistence type="predicted"/>
<dbReference type="PROSITE" id="PS50011">
    <property type="entry name" value="PROTEIN_KINASE_DOM"/>
    <property type="match status" value="1"/>
</dbReference>
<evidence type="ECO:0000313" key="6">
    <source>
        <dbReference type="EMBL" id="KAK2573575.1"/>
    </source>
</evidence>
<feature type="domain" description="Protein kinase" evidence="5">
    <location>
        <begin position="717"/>
        <end position="986"/>
    </location>
</feature>
<organism evidence="6 7">
    <name type="scientific">Acropora cervicornis</name>
    <name type="common">Staghorn coral</name>
    <dbReference type="NCBI Taxonomy" id="6130"/>
    <lineage>
        <taxon>Eukaryota</taxon>
        <taxon>Metazoa</taxon>
        <taxon>Cnidaria</taxon>
        <taxon>Anthozoa</taxon>
        <taxon>Hexacorallia</taxon>
        <taxon>Scleractinia</taxon>
        <taxon>Astrocoeniina</taxon>
        <taxon>Acroporidae</taxon>
        <taxon>Acropora</taxon>
    </lineage>
</organism>
<reference evidence="6" key="1">
    <citation type="journal article" date="2023" name="G3 (Bethesda)">
        <title>Whole genome assembly and annotation of the endangered Caribbean coral Acropora cervicornis.</title>
        <authorList>
            <person name="Selwyn J.D."/>
            <person name="Vollmer S.V."/>
        </authorList>
    </citation>
    <scope>NUCLEOTIDE SEQUENCE</scope>
    <source>
        <strain evidence="6">K2</strain>
    </source>
</reference>
<dbReference type="SUPFAM" id="SSF52540">
    <property type="entry name" value="P-loop containing nucleoside triphosphate hydrolases"/>
    <property type="match status" value="1"/>
</dbReference>
<dbReference type="AlphaFoldDB" id="A0AAD9VGZ1"/>
<evidence type="ECO:0000256" key="4">
    <source>
        <dbReference type="SAM" id="Coils"/>
    </source>
</evidence>
<dbReference type="InterPro" id="IPR000719">
    <property type="entry name" value="Prot_kinase_dom"/>
</dbReference>
<evidence type="ECO:0000256" key="2">
    <source>
        <dbReference type="ARBA" id="ARBA00022840"/>
    </source>
</evidence>